<dbReference type="SUPFAM" id="SSF56300">
    <property type="entry name" value="Metallo-dependent phosphatases"/>
    <property type="match status" value="1"/>
</dbReference>
<dbReference type="PANTHER" id="PTHR31302:SF31">
    <property type="entry name" value="PHOSPHODIESTERASE YAEI"/>
    <property type="match status" value="1"/>
</dbReference>
<dbReference type="CDD" id="cd07385">
    <property type="entry name" value="MPP_YkuE_C"/>
    <property type="match status" value="1"/>
</dbReference>
<gene>
    <name evidence="5" type="ORF">N7E81_11535</name>
</gene>
<dbReference type="Pfam" id="PF00149">
    <property type="entry name" value="Metallophos"/>
    <property type="match status" value="1"/>
</dbReference>
<evidence type="ECO:0000313" key="5">
    <source>
        <dbReference type="EMBL" id="UXX77992.1"/>
    </source>
</evidence>
<evidence type="ECO:0000313" key="6">
    <source>
        <dbReference type="Proteomes" id="UP001062165"/>
    </source>
</evidence>
<feature type="domain" description="Calcineurin-like phosphoesterase" evidence="4">
    <location>
        <begin position="172"/>
        <end position="352"/>
    </location>
</feature>
<evidence type="ECO:0000259" key="4">
    <source>
        <dbReference type="Pfam" id="PF00149"/>
    </source>
</evidence>
<keyword evidence="2" id="KW-0378">Hydrolase</keyword>
<dbReference type="PANTHER" id="PTHR31302">
    <property type="entry name" value="TRANSMEMBRANE PROTEIN WITH METALLOPHOSPHOESTERASE DOMAIN-RELATED"/>
    <property type="match status" value="1"/>
</dbReference>
<keyword evidence="3" id="KW-1133">Transmembrane helix</keyword>
<reference evidence="5" key="1">
    <citation type="submission" date="2022-10" db="EMBL/GenBank/DDBJ databases">
        <title>Comparative genomics and taxonomic characterization of three novel marine species of genus Reichenbachiella exhibiting antioxidant and polysaccharide degradation activities.</title>
        <authorList>
            <person name="Muhammad N."/>
            <person name="Lee Y.-J."/>
            <person name="Ko J."/>
            <person name="Kim S.-G."/>
        </authorList>
    </citation>
    <scope>NUCLEOTIDE SEQUENCE</scope>
    <source>
        <strain evidence="5">Wsw4-B4</strain>
    </source>
</reference>
<dbReference type="Proteomes" id="UP001062165">
    <property type="component" value="Chromosome"/>
</dbReference>
<dbReference type="InterPro" id="IPR029052">
    <property type="entry name" value="Metallo-depent_PP-like"/>
</dbReference>
<dbReference type="InterPro" id="IPR051158">
    <property type="entry name" value="Metallophosphoesterase_sf"/>
</dbReference>
<evidence type="ECO:0000256" key="2">
    <source>
        <dbReference type="ARBA" id="ARBA00022801"/>
    </source>
</evidence>
<feature type="transmembrane region" description="Helical" evidence="3">
    <location>
        <begin position="131"/>
        <end position="151"/>
    </location>
</feature>
<sequence>MHRLSFFILAFLIYTFLDYYVFQAVKVVVAHFSSMGKLLIYVLYWSLTVFSFAALFAFGLVDPSKYHNLRVFLATAVFMNVLAKLAAGLFVFADDIIRLGRYVYQGVFQNGVPNPSAENGMSRSDFLSKSALIAGTVPIAAMSYGIISGAYDYRVRRRTVALPNLPKAFDGIRIGQLSDIHSGSFYNKTAVQGGVDMLNAEKPDLFFFTGDLVNNESKEVADYLHIFSKVQAPVGKFSVLGNHDYGDYKAWASSSEKQKNLAQLIQSHKDMGWDILLNEHRYLEVDGDRLAILGVENWGARGFAKYGNLAKATQYVEADTKILLSHDPSHWDAQIRPQYGDIDLTLAGHTHGFQFGVEIGNFRWSPSQYLYKQWADLYTEGNQHLYVNRGFGFLGYPGRVGILPEITILELKRG</sequence>
<protein>
    <submittedName>
        <fullName evidence="5">Metallophosphoesterase</fullName>
    </submittedName>
</protein>
<name>A0ABY6CVQ4_9BACT</name>
<dbReference type="InterPro" id="IPR004843">
    <property type="entry name" value="Calcineurin-like_PHP"/>
</dbReference>
<feature type="transmembrane region" description="Helical" evidence="3">
    <location>
        <begin position="71"/>
        <end position="93"/>
    </location>
</feature>
<accession>A0ABY6CVQ4</accession>
<dbReference type="EMBL" id="CP106735">
    <property type="protein sequence ID" value="UXX77992.1"/>
    <property type="molecule type" value="Genomic_DNA"/>
</dbReference>
<keyword evidence="6" id="KW-1185">Reference proteome</keyword>
<keyword evidence="3" id="KW-0812">Transmembrane</keyword>
<feature type="transmembrane region" description="Helical" evidence="3">
    <location>
        <begin position="39"/>
        <end position="59"/>
    </location>
</feature>
<dbReference type="Gene3D" id="3.60.21.10">
    <property type="match status" value="1"/>
</dbReference>
<organism evidence="5 6">
    <name type="scientific">Reichenbachiella carrageenanivorans</name>
    <dbReference type="NCBI Taxonomy" id="2979869"/>
    <lineage>
        <taxon>Bacteria</taxon>
        <taxon>Pseudomonadati</taxon>
        <taxon>Bacteroidota</taxon>
        <taxon>Cytophagia</taxon>
        <taxon>Cytophagales</taxon>
        <taxon>Reichenbachiellaceae</taxon>
        <taxon>Reichenbachiella</taxon>
    </lineage>
</organism>
<proteinExistence type="predicted"/>
<keyword evidence="3" id="KW-0472">Membrane</keyword>
<evidence type="ECO:0000256" key="1">
    <source>
        <dbReference type="ARBA" id="ARBA00022723"/>
    </source>
</evidence>
<keyword evidence="1" id="KW-0479">Metal-binding</keyword>
<evidence type="ECO:0000256" key="3">
    <source>
        <dbReference type="SAM" id="Phobius"/>
    </source>
</evidence>